<name>A0A1I5PNL7_9GAMM</name>
<dbReference type="Proteomes" id="UP000182400">
    <property type="component" value="Unassembled WGS sequence"/>
</dbReference>
<evidence type="ECO:0000256" key="1">
    <source>
        <dbReference type="SAM" id="MobiDB-lite"/>
    </source>
</evidence>
<protein>
    <recommendedName>
        <fullName evidence="2">DUF4236 domain-containing protein</fullName>
    </recommendedName>
</protein>
<gene>
    <name evidence="3" type="ORF">SAMN05216601_109180</name>
</gene>
<evidence type="ECO:0000313" key="4">
    <source>
        <dbReference type="Proteomes" id="UP000182400"/>
    </source>
</evidence>
<dbReference type="OrthoDB" id="983149at2"/>
<dbReference type="STRING" id="658457.SAMN05216601_109180"/>
<dbReference type="RefSeq" id="WP_074940375.1">
    <property type="nucleotide sequence ID" value="NZ_FOWP01000009.1"/>
</dbReference>
<evidence type="ECO:0000313" key="3">
    <source>
        <dbReference type="EMBL" id="SFP35096.1"/>
    </source>
</evidence>
<feature type="domain" description="DUF4236" evidence="2">
    <location>
        <begin position="3"/>
        <end position="52"/>
    </location>
</feature>
<dbReference type="InterPro" id="IPR025330">
    <property type="entry name" value="DUF4236"/>
</dbReference>
<dbReference type="AlphaFoldDB" id="A0A1I5PNL7"/>
<dbReference type="EMBL" id="FOWP01000009">
    <property type="protein sequence ID" value="SFP35096.1"/>
    <property type="molecule type" value="Genomic_DNA"/>
</dbReference>
<organism evidence="3 4">
    <name type="scientific">Ectopseudomonas composti</name>
    <dbReference type="NCBI Taxonomy" id="658457"/>
    <lineage>
        <taxon>Bacteria</taxon>
        <taxon>Pseudomonadati</taxon>
        <taxon>Pseudomonadota</taxon>
        <taxon>Gammaproteobacteria</taxon>
        <taxon>Pseudomonadales</taxon>
        <taxon>Pseudomonadaceae</taxon>
        <taxon>Ectopseudomonas</taxon>
    </lineage>
</organism>
<accession>A0A1I5PNL7</accession>
<reference evidence="3 4" key="1">
    <citation type="submission" date="2016-10" db="EMBL/GenBank/DDBJ databases">
        <authorList>
            <person name="de Groot N.N."/>
        </authorList>
    </citation>
    <scope>NUCLEOTIDE SEQUENCE [LARGE SCALE GENOMIC DNA]</scope>
    <source>
        <strain evidence="3 4">CCUG 59231</strain>
    </source>
</reference>
<sequence>MAMRFRKSIKLAPGVRMNISGSGVGWTLGPRGASVGIGKRGARLNTSFMGLSSSQKLSGPSRPARPAQPKSQSTLVSLTCALHDDGTLTFHDADGNDLPEHVIEAAKKQNKEHILGMIQRKCDDINGNIAALGTIHLETPSCTSRPVYVEVSFSEPEPAPPHPRKPNLLDRLLKKRMQRLEALNAEAYAHFTSSHNAWSGQRTNHLRDEQDRRRLVEEGIYNSTSDMEAWLEYTLQDICWPRETDISLELLDGGDCVVLDVDLPEIEDMPTATASVPSRGLKLSVKELSATAVQKLYMSHVHAIAFRIIGETFAALPKTTKVVLSGYSQRPDKTTGRITDEYLFSVRVDRGAWSDIDFRRLSDIDVVEALTRFDLRRQMSKTGIFKAIEPFQQ</sequence>
<evidence type="ECO:0000259" key="2">
    <source>
        <dbReference type="Pfam" id="PF14020"/>
    </source>
</evidence>
<feature type="region of interest" description="Disordered" evidence="1">
    <location>
        <begin position="51"/>
        <end position="73"/>
    </location>
</feature>
<proteinExistence type="predicted"/>
<dbReference type="Pfam" id="PF14020">
    <property type="entry name" value="DUF4236"/>
    <property type="match status" value="1"/>
</dbReference>